<accession>A0A239EJJ2</accession>
<proteinExistence type="predicted"/>
<feature type="region of interest" description="Disordered" evidence="1">
    <location>
        <begin position="1"/>
        <end position="33"/>
    </location>
</feature>
<protein>
    <submittedName>
        <fullName evidence="2">Uncharacterized protein</fullName>
    </submittedName>
</protein>
<feature type="compositionally biased region" description="Basic and acidic residues" evidence="1">
    <location>
        <begin position="9"/>
        <end position="33"/>
    </location>
</feature>
<evidence type="ECO:0000256" key="1">
    <source>
        <dbReference type="SAM" id="MobiDB-lite"/>
    </source>
</evidence>
<gene>
    <name evidence="2" type="ORF">SAMN05216276_1009168</name>
</gene>
<name>A0A239EJJ2_9ACTN</name>
<organism evidence="2 3">
    <name type="scientific">Streptosporangium subroseum</name>
    <dbReference type="NCBI Taxonomy" id="106412"/>
    <lineage>
        <taxon>Bacteria</taxon>
        <taxon>Bacillati</taxon>
        <taxon>Actinomycetota</taxon>
        <taxon>Actinomycetes</taxon>
        <taxon>Streptosporangiales</taxon>
        <taxon>Streptosporangiaceae</taxon>
        <taxon>Streptosporangium</taxon>
    </lineage>
</organism>
<dbReference type="AlphaFoldDB" id="A0A239EJJ2"/>
<dbReference type="Proteomes" id="UP000198282">
    <property type="component" value="Unassembled WGS sequence"/>
</dbReference>
<keyword evidence="3" id="KW-1185">Reference proteome</keyword>
<dbReference type="EMBL" id="FZOD01000009">
    <property type="protein sequence ID" value="SNS44448.1"/>
    <property type="molecule type" value="Genomic_DNA"/>
</dbReference>
<evidence type="ECO:0000313" key="3">
    <source>
        <dbReference type="Proteomes" id="UP000198282"/>
    </source>
</evidence>
<reference evidence="2 3" key="1">
    <citation type="submission" date="2017-06" db="EMBL/GenBank/DDBJ databases">
        <authorList>
            <person name="Kim H.J."/>
            <person name="Triplett B.A."/>
        </authorList>
    </citation>
    <scope>NUCLEOTIDE SEQUENCE [LARGE SCALE GENOMIC DNA]</scope>
    <source>
        <strain evidence="2 3">CGMCC 4.2132</strain>
    </source>
</reference>
<evidence type="ECO:0000313" key="2">
    <source>
        <dbReference type="EMBL" id="SNS44448.1"/>
    </source>
</evidence>
<sequence length="48" mass="5270">MPMVAVTQKADRLRGRTDRRPEGTIRRETGETAKPEAAFAGLAARRSS</sequence>